<dbReference type="AlphaFoldDB" id="A0A8J4DN53"/>
<name>A0A8J4DN53_9ACTN</name>
<accession>A0A8J4DN53</accession>
<dbReference type="RefSeq" id="WP_203897039.1">
    <property type="nucleotide sequence ID" value="NZ_BOPF01000002.1"/>
</dbReference>
<organism evidence="1 2">
    <name type="scientific">Virgisporangium aliadipatigenens</name>
    <dbReference type="NCBI Taxonomy" id="741659"/>
    <lineage>
        <taxon>Bacteria</taxon>
        <taxon>Bacillati</taxon>
        <taxon>Actinomycetota</taxon>
        <taxon>Actinomycetes</taxon>
        <taxon>Micromonosporales</taxon>
        <taxon>Micromonosporaceae</taxon>
        <taxon>Virgisporangium</taxon>
    </lineage>
</organism>
<evidence type="ECO:0008006" key="3">
    <source>
        <dbReference type="Google" id="ProtNLM"/>
    </source>
</evidence>
<evidence type="ECO:0000313" key="2">
    <source>
        <dbReference type="Proteomes" id="UP000619260"/>
    </source>
</evidence>
<dbReference type="Proteomes" id="UP000619260">
    <property type="component" value="Unassembled WGS sequence"/>
</dbReference>
<comment type="caution">
    <text evidence="1">The sequence shown here is derived from an EMBL/GenBank/DDBJ whole genome shotgun (WGS) entry which is preliminary data.</text>
</comment>
<gene>
    <name evidence="1" type="ORF">Val02_03520</name>
</gene>
<proteinExistence type="predicted"/>
<protein>
    <recommendedName>
        <fullName evidence="3">HEAT repeat domain-containing protein</fullName>
    </recommendedName>
</protein>
<dbReference type="SUPFAM" id="SSF48371">
    <property type="entry name" value="ARM repeat"/>
    <property type="match status" value="1"/>
</dbReference>
<reference evidence="1" key="1">
    <citation type="submission" date="2021-01" db="EMBL/GenBank/DDBJ databases">
        <title>Whole genome shotgun sequence of Virgisporangium aliadipatigenens NBRC 105644.</title>
        <authorList>
            <person name="Komaki H."/>
            <person name="Tamura T."/>
        </authorList>
    </citation>
    <scope>NUCLEOTIDE SEQUENCE</scope>
    <source>
        <strain evidence="1">NBRC 105644</strain>
    </source>
</reference>
<dbReference type="InterPro" id="IPR011989">
    <property type="entry name" value="ARM-like"/>
</dbReference>
<dbReference type="InterPro" id="IPR016024">
    <property type="entry name" value="ARM-type_fold"/>
</dbReference>
<dbReference type="Gene3D" id="1.25.10.10">
    <property type="entry name" value="Leucine-rich Repeat Variant"/>
    <property type="match status" value="1"/>
</dbReference>
<evidence type="ECO:0000313" key="1">
    <source>
        <dbReference type="EMBL" id="GIJ43466.1"/>
    </source>
</evidence>
<sequence>MTDYGALFHAYGPATDTPGHLAALAGDDPAAHSAALRHLRSAVIHQGTPWTATPPAALEIAALVGDSRLAGPDRADLRATLLDFLAAVAEAGEGGGDLEAMAAPPGVDIDALLAEAVESDDEEAIWGDEVLGGALYARAKLGCRAIVPTLLATAVSALADPEPAVRAAAAHAVGACGTAAPGDVPVPADGPERNAWLGERLDALAAAAREPHERAALVLAVGDLGLRPARHLADPHPGVRACAALAPALAGDPAATAEILAALADPAATDRWFDRRLPQVRTRLRFSLVNAAIARVEETDRLLPAAVAVARIATLFTVDAEWGPLLRAFFADGPAEPFTAAQRRYLGALVDNADLWNPGFGNAGLVFRRAGLPYDREACRALVHGAGR</sequence>
<keyword evidence="2" id="KW-1185">Reference proteome</keyword>
<dbReference type="EMBL" id="BOPF01000002">
    <property type="protein sequence ID" value="GIJ43466.1"/>
    <property type="molecule type" value="Genomic_DNA"/>
</dbReference>